<dbReference type="EMBL" id="JBHMEP010000010">
    <property type="protein sequence ID" value="MFB9137260.1"/>
    <property type="molecule type" value="Genomic_DNA"/>
</dbReference>
<name>A0ABV5HTI0_9VIBR</name>
<dbReference type="Proteomes" id="UP001589645">
    <property type="component" value="Unassembled WGS sequence"/>
</dbReference>
<keyword evidence="2" id="KW-1185">Reference proteome</keyword>
<protein>
    <submittedName>
        <fullName evidence="1">Uncharacterized protein</fullName>
    </submittedName>
</protein>
<accession>A0ABV5HTI0</accession>
<comment type="caution">
    <text evidence="1">The sequence shown here is derived from an EMBL/GenBank/DDBJ whole genome shotgun (WGS) entry which is preliminary data.</text>
</comment>
<evidence type="ECO:0000313" key="1">
    <source>
        <dbReference type="EMBL" id="MFB9137260.1"/>
    </source>
</evidence>
<dbReference type="RefSeq" id="WP_017788943.1">
    <property type="nucleotide sequence ID" value="NZ_JBHMEP010000010.1"/>
</dbReference>
<gene>
    <name evidence="1" type="ORF">ACFFUV_20045</name>
</gene>
<reference evidence="1 2" key="1">
    <citation type="submission" date="2024-09" db="EMBL/GenBank/DDBJ databases">
        <authorList>
            <person name="Sun Q."/>
            <person name="Mori K."/>
        </authorList>
    </citation>
    <scope>NUCLEOTIDE SEQUENCE [LARGE SCALE GENOMIC DNA]</scope>
    <source>
        <strain evidence="1 2">CECT 8064</strain>
    </source>
</reference>
<proteinExistence type="predicted"/>
<evidence type="ECO:0000313" key="2">
    <source>
        <dbReference type="Proteomes" id="UP001589645"/>
    </source>
</evidence>
<organism evidence="1 2">
    <name type="scientific">Vibrio olivae</name>
    <dbReference type="NCBI Taxonomy" id="1243002"/>
    <lineage>
        <taxon>Bacteria</taxon>
        <taxon>Pseudomonadati</taxon>
        <taxon>Pseudomonadota</taxon>
        <taxon>Gammaproteobacteria</taxon>
        <taxon>Vibrionales</taxon>
        <taxon>Vibrionaceae</taxon>
        <taxon>Vibrio</taxon>
    </lineage>
</organism>
<sequence length="42" mass="4249">MTSAGSAVSLPFQAGQTVESRAPAIAMFGRNKVDVGIVLSAL</sequence>